<reference evidence="1" key="1">
    <citation type="submission" date="2018-10" db="EMBL/GenBank/DDBJ databases">
        <title>Hidden diversity of soil giant viruses.</title>
        <authorList>
            <person name="Schulz F."/>
            <person name="Alteio L."/>
            <person name="Goudeau D."/>
            <person name="Ryan E.M."/>
            <person name="Malmstrom R.R."/>
            <person name="Blanchard J."/>
            <person name="Woyke T."/>
        </authorList>
    </citation>
    <scope>NUCLEOTIDE SEQUENCE</scope>
    <source>
        <strain evidence="1">SAV1</strain>
    </source>
</reference>
<organism evidence="1">
    <name type="scientific">Satyrvirus sp</name>
    <dbReference type="NCBI Taxonomy" id="2487771"/>
    <lineage>
        <taxon>Viruses</taxon>
        <taxon>Varidnaviria</taxon>
        <taxon>Bamfordvirae</taxon>
        <taxon>Nucleocytoviricota</taxon>
        <taxon>Megaviricetes</taxon>
        <taxon>Imitervirales</taxon>
        <taxon>Mimiviridae</taxon>
        <taxon>Megamimivirinae</taxon>
    </lineage>
</organism>
<name>A0A3G5AEL0_9VIRU</name>
<accession>A0A3G5AEL0</accession>
<dbReference type="EMBL" id="MK072459">
    <property type="protein sequence ID" value="AYV85568.1"/>
    <property type="molecule type" value="Genomic_DNA"/>
</dbReference>
<evidence type="ECO:0000313" key="1">
    <source>
        <dbReference type="EMBL" id="AYV85568.1"/>
    </source>
</evidence>
<gene>
    <name evidence="1" type="ORF">Satyrvirus23_11</name>
</gene>
<proteinExistence type="predicted"/>
<protein>
    <submittedName>
        <fullName evidence="1">Putative nuclease</fullName>
    </submittedName>
</protein>
<sequence>MSDSKKCTKCSETKPISEFYVCKGDKIRSSCKKCDNAMTRSYKARHRKHISEYNQKYKADHREEISVYNHEYNKNNREAIQERQTRTHKIRRKTDKNYKTAIDLRWLVYNLIKDGEKYEKISKVENLIGCSYHSFMIWLRYLFDDKMKISNYGKHWSMDHVIPCCMYDLTDKKNQYKCFHWSNLRPLEKMKNYKKTNKIDIGEVEKHVDLLEYFLETLPKEERKEYTLLD</sequence>